<protein>
    <recommendedName>
        <fullName evidence="3">C2H2-type domain-containing protein</fullName>
    </recommendedName>
</protein>
<keyword evidence="5" id="KW-1185">Reference proteome</keyword>
<feature type="domain" description="C2H2-type" evidence="3">
    <location>
        <begin position="109"/>
        <end position="137"/>
    </location>
</feature>
<evidence type="ECO:0000313" key="4">
    <source>
        <dbReference type="EMBL" id="KYN06760.1"/>
    </source>
</evidence>
<dbReference type="PROSITE" id="PS50157">
    <property type="entry name" value="ZINC_FINGER_C2H2_2"/>
    <property type="match status" value="1"/>
</dbReference>
<dbReference type="AlphaFoldDB" id="A0A151IN36"/>
<evidence type="ECO:0000259" key="3">
    <source>
        <dbReference type="PROSITE" id="PS50157"/>
    </source>
</evidence>
<evidence type="ECO:0000256" key="1">
    <source>
        <dbReference type="PROSITE-ProRule" id="PRU00042"/>
    </source>
</evidence>
<proteinExistence type="predicted"/>
<dbReference type="Proteomes" id="UP000078542">
    <property type="component" value="Unassembled WGS sequence"/>
</dbReference>
<sequence>RSASDGGGSGSAPPTNHQGTTDDELARNRTYEIIVPFERRSCYVCLRENKGNFMALLLKDEEEHVKERHEELGVCYVCQKCGKEYKTRHPALCHVPKCTAPKTPLASGETCTTCGRVFATKSGLSQHERHEHPAVRNVARTNAAKKGEQAPRKLKTFTIEEVSRMLGMEVQYRGERNVAQLMAASLPGKTCKQIRDKRATLTYKKRRDAILAPREELEDVPEEDRELPTLPGDPPHPEVEEIASSVDASVRILDQQSGTCADASTLRTEASDPTPEAGWMGGMASKILEIELPDDIPANLLKTFTGKFLITVQNIYNQQI</sequence>
<organism evidence="4 5">
    <name type="scientific">Cyphomyrmex costatus</name>
    <dbReference type="NCBI Taxonomy" id="456900"/>
    <lineage>
        <taxon>Eukaryota</taxon>
        <taxon>Metazoa</taxon>
        <taxon>Ecdysozoa</taxon>
        <taxon>Arthropoda</taxon>
        <taxon>Hexapoda</taxon>
        <taxon>Insecta</taxon>
        <taxon>Pterygota</taxon>
        <taxon>Neoptera</taxon>
        <taxon>Endopterygota</taxon>
        <taxon>Hymenoptera</taxon>
        <taxon>Apocrita</taxon>
        <taxon>Aculeata</taxon>
        <taxon>Formicoidea</taxon>
        <taxon>Formicidae</taxon>
        <taxon>Myrmicinae</taxon>
        <taxon>Cyphomyrmex</taxon>
    </lineage>
</organism>
<accession>A0A151IN36</accession>
<gene>
    <name evidence="4" type="ORF">ALC62_02285</name>
</gene>
<dbReference type="PROSITE" id="PS00028">
    <property type="entry name" value="ZINC_FINGER_C2H2_1"/>
    <property type="match status" value="1"/>
</dbReference>
<dbReference type="EMBL" id="KQ976972">
    <property type="protein sequence ID" value="KYN06760.1"/>
    <property type="molecule type" value="Genomic_DNA"/>
</dbReference>
<dbReference type="InterPro" id="IPR013087">
    <property type="entry name" value="Znf_C2H2_type"/>
</dbReference>
<dbReference type="Pfam" id="PF00096">
    <property type="entry name" value="zf-C2H2"/>
    <property type="match status" value="1"/>
</dbReference>
<feature type="region of interest" description="Disordered" evidence="2">
    <location>
        <begin position="1"/>
        <end position="24"/>
    </location>
</feature>
<keyword evidence="1" id="KW-0863">Zinc-finger</keyword>
<dbReference type="Gene3D" id="3.30.160.60">
    <property type="entry name" value="Classic Zinc Finger"/>
    <property type="match status" value="1"/>
</dbReference>
<dbReference type="GO" id="GO:0008270">
    <property type="term" value="F:zinc ion binding"/>
    <property type="evidence" value="ECO:0007669"/>
    <property type="project" value="UniProtKB-KW"/>
</dbReference>
<reference evidence="4 5" key="1">
    <citation type="submission" date="2016-03" db="EMBL/GenBank/DDBJ databases">
        <title>Cyphomyrmex costatus WGS genome.</title>
        <authorList>
            <person name="Nygaard S."/>
            <person name="Hu H."/>
            <person name="Boomsma J."/>
            <person name="Zhang G."/>
        </authorList>
    </citation>
    <scope>NUCLEOTIDE SEQUENCE [LARGE SCALE GENOMIC DNA]</scope>
    <source>
        <strain evidence="4">MS0001</strain>
        <tissue evidence="4">Whole body</tissue>
    </source>
</reference>
<name>A0A151IN36_9HYME</name>
<feature type="non-terminal residue" evidence="4">
    <location>
        <position position="1"/>
    </location>
</feature>
<dbReference type="STRING" id="456900.A0A151IN36"/>
<evidence type="ECO:0000313" key="5">
    <source>
        <dbReference type="Proteomes" id="UP000078542"/>
    </source>
</evidence>
<keyword evidence="1" id="KW-0479">Metal-binding</keyword>
<feature type="region of interest" description="Disordered" evidence="2">
    <location>
        <begin position="213"/>
        <end position="236"/>
    </location>
</feature>
<feature type="compositionally biased region" description="Gly residues" evidence="2">
    <location>
        <begin position="1"/>
        <end position="10"/>
    </location>
</feature>
<keyword evidence="1" id="KW-0862">Zinc</keyword>
<evidence type="ECO:0000256" key="2">
    <source>
        <dbReference type="SAM" id="MobiDB-lite"/>
    </source>
</evidence>
<feature type="compositionally biased region" description="Acidic residues" evidence="2">
    <location>
        <begin position="216"/>
        <end position="225"/>
    </location>
</feature>